<dbReference type="OrthoDB" id="9794935at2"/>
<organism evidence="1 2">
    <name type="scientific">Natronincola peptidivorans</name>
    <dbReference type="NCBI Taxonomy" id="426128"/>
    <lineage>
        <taxon>Bacteria</taxon>
        <taxon>Bacillati</taxon>
        <taxon>Bacillota</taxon>
        <taxon>Clostridia</taxon>
        <taxon>Peptostreptococcales</taxon>
        <taxon>Natronincolaceae</taxon>
        <taxon>Natronincola</taxon>
    </lineage>
</organism>
<dbReference type="SUPFAM" id="SSF50475">
    <property type="entry name" value="FMN-binding split barrel"/>
    <property type="match status" value="1"/>
</dbReference>
<gene>
    <name evidence="1" type="ORF">SAMN05660297_02930</name>
</gene>
<reference evidence="1 2" key="1">
    <citation type="submission" date="2016-10" db="EMBL/GenBank/DDBJ databases">
        <authorList>
            <person name="de Groot N.N."/>
        </authorList>
    </citation>
    <scope>NUCLEOTIDE SEQUENCE [LARGE SCALE GENOMIC DNA]</scope>
    <source>
        <strain evidence="1 2">DSM 18979</strain>
    </source>
</reference>
<name>A0A1I0FSK4_9FIRM</name>
<evidence type="ECO:0000313" key="1">
    <source>
        <dbReference type="EMBL" id="SET61402.1"/>
    </source>
</evidence>
<dbReference type="InterPro" id="IPR012349">
    <property type="entry name" value="Split_barrel_FMN-bd"/>
</dbReference>
<proteinExistence type="predicted"/>
<sequence>MIREMRRKDRELQKDEALEILDKSLYGVLSTVSEDGFPYGVPINHIYIDGSIYFHCAVEGHKLDNIKNNDKVSFCVVGEAEVLPDKFSTKYQSVIVFGRAMEVPDDEKNMVLLEILNKYSPDYIEEGKEHIQKRGKASKVIRIKIEHISGKARR</sequence>
<dbReference type="STRING" id="426128.SAMN05660297_02930"/>
<protein>
    <recommendedName>
        <fullName evidence="3">Nitroimidazol reductase NimA, pyridoxamine 5'-phosphate oxidase superfamily</fullName>
    </recommendedName>
</protein>
<dbReference type="Proteomes" id="UP000199568">
    <property type="component" value="Unassembled WGS sequence"/>
</dbReference>
<dbReference type="PANTHER" id="PTHR34071">
    <property type="entry name" value="5-NITROIMIDAZOLE ANTIBIOTICS RESISTANCE PROTEIN, NIMA-FAMILY-RELATED PROTEIN-RELATED"/>
    <property type="match status" value="1"/>
</dbReference>
<dbReference type="PANTHER" id="PTHR34071:SF2">
    <property type="entry name" value="FLAVIN-NUCLEOTIDE-BINDING PROTEIN"/>
    <property type="match status" value="1"/>
</dbReference>
<accession>A0A1I0FSK4</accession>
<dbReference type="RefSeq" id="WP_090445711.1">
    <property type="nucleotide sequence ID" value="NZ_FOHU01000016.1"/>
</dbReference>
<dbReference type="Gene3D" id="2.30.110.10">
    <property type="entry name" value="Electron Transport, Fmn-binding Protein, Chain A"/>
    <property type="match status" value="1"/>
</dbReference>
<dbReference type="EMBL" id="FOHU01000016">
    <property type="protein sequence ID" value="SET61402.1"/>
    <property type="molecule type" value="Genomic_DNA"/>
</dbReference>
<evidence type="ECO:0008006" key="3">
    <source>
        <dbReference type="Google" id="ProtNLM"/>
    </source>
</evidence>
<evidence type="ECO:0000313" key="2">
    <source>
        <dbReference type="Proteomes" id="UP000199568"/>
    </source>
</evidence>
<dbReference type="Pfam" id="PF12900">
    <property type="entry name" value="Pyridox_ox_2"/>
    <property type="match status" value="1"/>
</dbReference>
<keyword evidence="2" id="KW-1185">Reference proteome</keyword>
<dbReference type="InterPro" id="IPR024747">
    <property type="entry name" value="Pyridox_Oxase-rel"/>
</dbReference>
<dbReference type="AlphaFoldDB" id="A0A1I0FSK4"/>